<protein>
    <submittedName>
        <fullName evidence="2">Uncharacterized protein</fullName>
    </submittedName>
</protein>
<feature type="compositionally biased region" description="Polar residues" evidence="1">
    <location>
        <begin position="114"/>
        <end position="123"/>
    </location>
</feature>
<feature type="region of interest" description="Disordered" evidence="1">
    <location>
        <begin position="199"/>
        <end position="224"/>
    </location>
</feature>
<sequence>MISGDPPAASTSATTWPCPEDRLEQLRRVRRKHLAQPAAPAPQLTFIREGDELVQQVMGGRPSWPGSGANSKQDRAGTQTVRGLQGVEVVGAAVAVGASADVGDGGVDDSGSSNFSSLQPNGGSSVRTSISSNSNSSYSKSKKHWKLIKGKPEDTANFRQGSERLMHEAVAHSKSPAYSTSSLPSTSVTNQLLADQSSSLSWRERVQQQQNALTSSGDAGADNQQITSGRWAVARRQEELSSIAHAQRIKHLIEQSRQQGGVDGTGLTLGRSVSEVDGRGKGRNSGGEGKETLRVEGQTHRNKTVHIPPATTISGLGNEKGASLEGSHGQRGNSFPSLHAVLPPVRKNRNDGDGGSPETQQKQRTQVNPVLGDLLDAQSFFSHCIPLDSIESTTGKHQQQQQQQHYHYHQHLQQRSVPGEKHQPAVAKPGSLSRSVGCVAATDTVSRITIATAAVVREPPQPRLKYSSTVHYKLTGGCLP</sequence>
<organism evidence="2 3">
    <name type="scientific">Plakobranchus ocellatus</name>
    <dbReference type="NCBI Taxonomy" id="259542"/>
    <lineage>
        <taxon>Eukaryota</taxon>
        <taxon>Metazoa</taxon>
        <taxon>Spiralia</taxon>
        <taxon>Lophotrochozoa</taxon>
        <taxon>Mollusca</taxon>
        <taxon>Gastropoda</taxon>
        <taxon>Heterobranchia</taxon>
        <taxon>Euthyneura</taxon>
        <taxon>Panpulmonata</taxon>
        <taxon>Sacoglossa</taxon>
        <taxon>Placobranchoidea</taxon>
        <taxon>Plakobranchidae</taxon>
        <taxon>Plakobranchus</taxon>
    </lineage>
</organism>
<feature type="compositionally biased region" description="Low complexity" evidence="1">
    <location>
        <begin position="124"/>
        <end position="139"/>
    </location>
</feature>
<dbReference type="AlphaFoldDB" id="A0AAV4DNE7"/>
<keyword evidence="3" id="KW-1185">Reference proteome</keyword>
<evidence type="ECO:0000313" key="3">
    <source>
        <dbReference type="Proteomes" id="UP000735302"/>
    </source>
</evidence>
<feature type="region of interest" description="Disordered" evidence="1">
    <location>
        <begin position="392"/>
        <end position="433"/>
    </location>
</feature>
<evidence type="ECO:0000256" key="1">
    <source>
        <dbReference type="SAM" id="MobiDB-lite"/>
    </source>
</evidence>
<feature type="region of interest" description="Disordered" evidence="1">
    <location>
        <begin position="1"/>
        <end position="20"/>
    </location>
</feature>
<proteinExistence type="predicted"/>
<feature type="region of interest" description="Disordered" evidence="1">
    <location>
        <begin position="56"/>
        <end position="79"/>
    </location>
</feature>
<feature type="region of interest" description="Disordered" evidence="1">
    <location>
        <begin position="254"/>
        <end position="365"/>
    </location>
</feature>
<accession>A0AAV4DNE7</accession>
<gene>
    <name evidence="2" type="ORF">PoB_007209800</name>
</gene>
<evidence type="ECO:0000313" key="2">
    <source>
        <dbReference type="EMBL" id="GFO45593.1"/>
    </source>
</evidence>
<feature type="compositionally biased region" description="Polar residues" evidence="1">
    <location>
        <begin position="68"/>
        <end position="79"/>
    </location>
</feature>
<reference evidence="2 3" key="1">
    <citation type="journal article" date="2021" name="Elife">
        <title>Chloroplast acquisition without the gene transfer in kleptoplastic sea slugs, Plakobranchus ocellatus.</title>
        <authorList>
            <person name="Maeda T."/>
            <person name="Takahashi S."/>
            <person name="Yoshida T."/>
            <person name="Shimamura S."/>
            <person name="Takaki Y."/>
            <person name="Nagai Y."/>
            <person name="Toyoda A."/>
            <person name="Suzuki Y."/>
            <person name="Arimoto A."/>
            <person name="Ishii H."/>
            <person name="Satoh N."/>
            <person name="Nishiyama T."/>
            <person name="Hasebe M."/>
            <person name="Maruyama T."/>
            <person name="Minagawa J."/>
            <person name="Obokata J."/>
            <person name="Shigenobu S."/>
        </authorList>
    </citation>
    <scope>NUCLEOTIDE SEQUENCE [LARGE SCALE GENOMIC DNA]</scope>
</reference>
<feature type="region of interest" description="Disordered" evidence="1">
    <location>
        <begin position="105"/>
        <end position="155"/>
    </location>
</feature>
<dbReference type="Proteomes" id="UP000735302">
    <property type="component" value="Unassembled WGS sequence"/>
</dbReference>
<name>A0AAV4DNE7_9GAST</name>
<dbReference type="EMBL" id="BLXT01008064">
    <property type="protein sequence ID" value="GFO45593.1"/>
    <property type="molecule type" value="Genomic_DNA"/>
</dbReference>
<feature type="compositionally biased region" description="Basic residues" evidence="1">
    <location>
        <begin position="140"/>
        <end position="149"/>
    </location>
</feature>
<comment type="caution">
    <text evidence="2">The sequence shown here is derived from an EMBL/GenBank/DDBJ whole genome shotgun (WGS) entry which is preliminary data.</text>
</comment>
<feature type="compositionally biased region" description="Basic and acidic residues" evidence="1">
    <location>
        <begin position="288"/>
        <end position="299"/>
    </location>
</feature>